<evidence type="ECO:0000313" key="1">
    <source>
        <dbReference type="EMBL" id="KAK9058059.1"/>
    </source>
</evidence>
<dbReference type="EMBL" id="JBCNJP010000023">
    <property type="protein sequence ID" value="KAK9058059.1"/>
    <property type="molecule type" value="Genomic_DNA"/>
</dbReference>
<evidence type="ECO:0000313" key="2">
    <source>
        <dbReference type="Proteomes" id="UP001408789"/>
    </source>
</evidence>
<sequence length="555" mass="61839">MGCYELTNYECASAPDFYRIATHTAALYIDRNLNVRRMKDDFSIPWKYFNFLTFTEIRQRALRDDQLSGKVTDLEEAHIGDRRPVLRMKLQEPGNRPVVLNLPEDIYNDINLENITTINNEVIVAATTLKVKPSPAGLQLVCTPATKVSVNPGLRIAKNMAKEFRAQRNGAPIQRLAVREVYKSYPDATTHATSIGSFYSDPHIAARQHRHIYTLAAVIVAISEAEPWFDGECIACPPGSRVQHTGVVFSCEKHGDKYVRYCYRAVCTVRDGTGTAIVTVLAPGINDIIGYDGCQMINVKECTDTRILPDPIRAIIGTEWAFMVKSFDRNLDGQLAFISDDVRPITVIMGRGQRANAGDGVLDPEGGTVISVFDDDFGQSRDSRIKQRLWIAPNRIHVTCAFYKKTAAGRICPTWMKVSQPLLRGATISLTYIASKRSIPGLGNGSNRFELPQLALITSENEPSGTELWVTTLDAEDVTTWFDNILETVKILKPYMVSAIISILFSLALLTMSTSSSSQDNILPMTAVLHMIPIKLSSNNYLLWKNQMLPLLSNQ</sequence>
<reference evidence="1 2" key="1">
    <citation type="submission" date="2024-04" db="EMBL/GenBank/DDBJ databases">
        <title>The reference genome of an endangered Asteraceae, Deinandra increscens subsp. villosa, native to the Central Coast of California.</title>
        <authorList>
            <person name="Guilliams M."/>
            <person name="Hasenstab-Lehman K."/>
            <person name="Meyer R."/>
            <person name="Mcevoy S."/>
        </authorList>
    </citation>
    <scope>NUCLEOTIDE SEQUENCE [LARGE SCALE GENOMIC DNA]</scope>
    <source>
        <tissue evidence="1">Leaf</tissue>
    </source>
</reference>
<gene>
    <name evidence="1" type="ORF">SSX86_022899</name>
</gene>
<protein>
    <submittedName>
        <fullName evidence="1">Uncharacterized protein</fullName>
    </submittedName>
</protein>
<organism evidence="1 2">
    <name type="scientific">Deinandra increscens subsp. villosa</name>
    <dbReference type="NCBI Taxonomy" id="3103831"/>
    <lineage>
        <taxon>Eukaryota</taxon>
        <taxon>Viridiplantae</taxon>
        <taxon>Streptophyta</taxon>
        <taxon>Embryophyta</taxon>
        <taxon>Tracheophyta</taxon>
        <taxon>Spermatophyta</taxon>
        <taxon>Magnoliopsida</taxon>
        <taxon>eudicotyledons</taxon>
        <taxon>Gunneridae</taxon>
        <taxon>Pentapetalae</taxon>
        <taxon>asterids</taxon>
        <taxon>campanulids</taxon>
        <taxon>Asterales</taxon>
        <taxon>Asteraceae</taxon>
        <taxon>Asteroideae</taxon>
        <taxon>Heliantheae alliance</taxon>
        <taxon>Madieae</taxon>
        <taxon>Madiinae</taxon>
        <taxon>Deinandra</taxon>
    </lineage>
</organism>
<keyword evidence="2" id="KW-1185">Reference proteome</keyword>
<proteinExistence type="predicted"/>
<dbReference type="AlphaFoldDB" id="A0AAP0CRM0"/>
<dbReference type="Gene3D" id="2.40.50.140">
    <property type="entry name" value="Nucleic acid-binding proteins"/>
    <property type="match status" value="1"/>
</dbReference>
<dbReference type="SUPFAM" id="SSF50249">
    <property type="entry name" value="Nucleic acid-binding proteins"/>
    <property type="match status" value="1"/>
</dbReference>
<comment type="caution">
    <text evidence="1">The sequence shown here is derived from an EMBL/GenBank/DDBJ whole genome shotgun (WGS) entry which is preliminary data.</text>
</comment>
<dbReference type="InterPro" id="IPR012340">
    <property type="entry name" value="NA-bd_OB-fold"/>
</dbReference>
<dbReference type="Proteomes" id="UP001408789">
    <property type="component" value="Unassembled WGS sequence"/>
</dbReference>
<accession>A0AAP0CRM0</accession>
<name>A0AAP0CRM0_9ASTR</name>